<dbReference type="OrthoDB" id="5125712at2"/>
<name>A0A3S0VDP7_9MICO</name>
<keyword evidence="4" id="KW-1185">Reference proteome</keyword>
<dbReference type="Proteomes" id="UP000274909">
    <property type="component" value="Unassembled WGS sequence"/>
</dbReference>
<proteinExistence type="predicted"/>
<dbReference type="InterPro" id="IPR054262">
    <property type="entry name" value="DUF6993"/>
</dbReference>
<evidence type="ECO:0000259" key="2">
    <source>
        <dbReference type="Pfam" id="PF22504"/>
    </source>
</evidence>
<evidence type="ECO:0000313" key="4">
    <source>
        <dbReference type="Proteomes" id="UP000274909"/>
    </source>
</evidence>
<dbReference type="EMBL" id="RZGZ01000005">
    <property type="protein sequence ID" value="RUQ97671.1"/>
    <property type="molecule type" value="Genomic_DNA"/>
</dbReference>
<gene>
    <name evidence="3" type="ORF">ELQ94_15275</name>
</gene>
<evidence type="ECO:0000256" key="1">
    <source>
        <dbReference type="SAM" id="MobiDB-lite"/>
    </source>
</evidence>
<reference evidence="3 4" key="1">
    <citation type="submission" date="2018-12" db="EMBL/GenBank/DDBJ databases">
        <authorList>
            <person name="Li F."/>
        </authorList>
    </citation>
    <scope>NUCLEOTIDE SEQUENCE [LARGE SCALE GENOMIC DNA]</scope>
    <source>
        <strain evidence="3 4">EGI 6500705</strain>
    </source>
</reference>
<protein>
    <recommendedName>
        <fullName evidence="2">DUF6993 domain-containing protein</fullName>
    </recommendedName>
</protein>
<feature type="domain" description="DUF6993" evidence="2">
    <location>
        <begin position="51"/>
        <end position="131"/>
    </location>
</feature>
<dbReference type="AlphaFoldDB" id="A0A3S0VDP7"/>
<evidence type="ECO:0000313" key="3">
    <source>
        <dbReference type="EMBL" id="RUQ97671.1"/>
    </source>
</evidence>
<comment type="caution">
    <text evidence="3">The sequence shown here is derived from an EMBL/GenBank/DDBJ whole genome shotgun (WGS) entry which is preliminary data.</text>
</comment>
<dbReference type="Pfam" id="PF22504">
    <property type="entry name" value="DUF6993"/>
    <property type="match status" value="1"/>
</dbReference>
<organism evidence="3 4">
    <name type="scientific">Labedella endophytica</name>
    <dbReference type="NCBI Taxonomy" id="1523160"/>
    <lineage>
        <taxon>Bacteria</taxon>
        <taxon>Bacillati</taxon>
        <taxon>Actinomycetota</taxon>
        <taxon>Actinomycetes</taxon>
        <taxon>Micrococcales</taxon>
        <taxon>Microbacteriaceae</taxon>
        <taxon>Labedella</taxon>
    </lineage>
</organism>
<accession>A0A3S0VDP7</accession>
<feature type="region of interest" description="Disordered" evidence="1">
    <location>
        <begin position="1"/>
        <end position="22"/>
    </location>
</feature>
<sequence length="137" mass="14036">MVSGCTSEPPAEPETTSPAPVATETATAVALVPDGSAEDNKPFFDQVNSGVAANADAGGRDFVDALVSAGFDKAAMEVTNDATTLGDRAESIQFSVRWGDSCLIGQFGPAVDGYHSTVQPVLGTGLCLIGDTRAIDW</sequence>